<keyword evidence="1 4" id="KW-0812">Transmembrane</keyword>
<comment type="caution">
    <text evidence="6">The sequence shown here is derived from an EMBL/GenBank/DDBJ whole genome shotgun (WGS) entry which is preliminary data.</text>
</comment>
<organism evidence="6 7">
    <name type="scientific">Penicillium angulare</name>
    <dbReference type="NCBI Taxonomy" id="116970"/>
    <lineage>
        <taxon>Eukaryota</taxon>
        <taxon>Fungi</taxon>
        <taxon>Dikarya</taxon>
        <taxon>Ascomycota</taxon>
        <taxon>Pezizomycotina</taxon>
        <taxon>Eurotiomycetes</taxon>
        <taxon>Eurotiomycetidae</taxon>
        <taxon>Eurotiales</taxon>
        <taxon>Aspergillaceae</taxon>
        <taxon>Penicillium</taxon>
    </lineage>
</organism>
<dbReference type="OrthoDB" id="73901at2759"/>
<evidence type="ECO:0000256" key="1">
    <source>
        <dbReference type="ARBA" id="ARBA00022692"/>
    </source>
</evidence>
<reference evidence="6" key="2">
    <citation type="journal article" date="2023" name="IMA Fungus">
        <title>Comparative genomic study of the Penicillium genus elucidates a diverse pangenome and 15 lateral gene transfer events.</title>
        <authorList>
            <person name="Petersen C."/>
            <person name="Sorensen T."/>
            <person name="Nielsen M.R."/>
            <person name="Sondergaard T.E."/>
            <person name="Sorensen J.L."/>
            <person name="Fitzpatrick D.A."/>
            <person name="Frisvad J.C."/>
            <person name="Nielsen K.L."/>
        </authorList>
    </citation>
    <scope>NUCLEOTIDE SEQUENCE</scope>
    <source>
        <strain evidence="6">IBT 30069</strain>
    </source>
</reference>
<keyword evidence="4" id="KW-0187">Copper transport</keyword>
<keyword evidence="4" id="KW-0406">Ion transport</keyword>
<name>A0A9W9FVC3_9EURO</name>
<dbReference type="PANTHER" id="PTHR12483:SF120">
    <property type="entry name" value="HIGH-AFFINITY COPPER TRANSPORTER CTRA2"/>
    <property type="match status" value="1"/>
</dbReference>
<evidence type="ECO:0000256" key="3">
    <source>
        <dbReference type="ARBA" id="ARBA00023136"/>
    </source>
</evidence>
<dbReference type="AlphaFoldDB" id="A0A9W9FVC3"/>
<comment type="similarity">
    <text evidence="4">Belongs to the copper transporter (Ctr) (TC 1.A.56) family. SLC31A subfamily.</text>
</comment>
<feature type="transmembrane region" description="Helical" evidence="4">
    <location>
        <begin position="50"/>
        <end position="67"/>
    </location>
</feature>
<keyword evidence="7" id="KW-1185">Reference proteome</keyword>
<keyword evidence="4" id="KW-0813">Transport</keyword>
<evidence type="ECO:0000313" key="6">
    <source>
        <dbReference type="EMBL" id="KAJ5107109.1"/>
    </source>
</evidence>
<dbReference type="Proteomes" id="UP001149165">
    <property type="component" value="Unassembled WGS sequence"/>
</dbReference>
<sequence length="165" mass="18133">MEMSTETATSPSPEMSSTGPPAGMEAPDMAFNTNNLSAVLFSQSWMPTTIAGYVGSWFFLFFLAIIWRASAASLSKLDAFWAAKNARYSILVNGGQDDHEPTQKDVAQSWRVSVNVPRALLRTIHQGIAYLLMIAVMTMNVGFFFAVLVGFFFGELLFGRVSRAD</sequence>
<evidence type="ECO:0000256" key="5">
    <source>
        <dbReference type="SAM" id="MobiDB-lite"/>
    </source>
</evidence>
<feature type="region of interest" description="Disordered" evidence="5">
    <location>
        <begin position="1"/>
        <end position="27"/>
    </location>
</feature>
<dbReference type="GO" id="GO:0005886">
    <property type="term" value="C:plasma membrane"/>
    <property type="evidence" value="ECO:0007669"/>
    <property type="project" value="TreeGrafter"/>
</dbReference>
<reference evidence="6" key="1">
    <citation type="submission" date="2022-11" db="EMBL/GenBank/DDBJ databases">
        <authorList>
            <person name="Petersen C."/>
        </authorList>
    </citation>
    <scope>NUCLEOTIDE SEQUENCE</scope>
    <source>
        <strain evidence="6">IBT 30069</strain>
    </source>
</reference>
<proteinExistence type="inferred from homology"/>
<comment type="subcellular location">
    <subcellularLocation>
        <location evidence="4">Membrane</location>
        <topology evidence="4">Multi-pass membrane protein</topology>
    </subcellularLocation>
</comment>
<keyword evidence="4" id="KW-0186">Copper</keyword>
<feature type="compositionally biased region" description="Polar residues" evidence="5">
    <location>
        <begin position="1"/>
        <end position="19"/>
    </location>
</feature>
<keyword evidence="2 4" id="KW-1133">Transmembrane helix</keyword>
<dbReference type="InterPro" id="IPR007274">
    <property type="entry name" value="Cop_transporter"/>
</dbReference>
<dbReference type="Pfam" id="PF04145">
    <property type="entry name" value="Ctr"/>
    <property type="match status" value="1"/>
</dbReference>
<evidence type="ECO:0000313" key="7">
    <source>
        <dbReference type="Proteomes" id="UP001149165"/>
    </source>
</evidence>
<dbReference type="GO" id="GO:0005375">
    <property type="term" value="F:copper ion transmembrane transporter activity"/>
    <property type="evidence" value="ECO:0007669"/>
    <property type="project" value="UniProtKB-UniRule"/>
</dbReference>
<evidence type="ECO:0000256" key="4">
    <source>
        <dbReference type="RuleBase" id="RU367022"/>
    </source>
</evidence>
<dbReference type="EMBL" id="JAPQKH010000003">
    <property type="protein sequence ID" value="KAJ5107109.1"/>
    <property type="molecule type" value="Genomic_DNA"/>
</dbReference>
<evidence type="ECO:0000256" key="2">
    <source>
        <dbReference type="ARBA" id="ARBA00022989"/>
    </source>
</evidence>
<gene>
    <name evidence="6" type="ORF">N7456_003784</name>
</gene>
<feature type="transmembrane region" description="Helical" evidence="4">
    <location>
        <begin position="128"/>
        <end position="153"/>
    </location>
</feature>
<keyword evidence="3 4" id="KW-0472">Membrane</keyword>
<protein>
    <recommendedName>
        <fullName evidence="4">Copper transport protein</fullName>
    </recommendedName>
</protein>
<accession>A0A9W9FVC3</accession>
<dbReference type="PANTHER" id="PTHR12483">
    <property type="entry name" value="SOLUTE CARRIER FAMILY 31 COPPER TRANSPORTERS"/>
    <property type="match status" value="1"/>
</dbReference>